<feature type="non-terminal residue" evidence="1">
    <location>
        <position position="108"/>
    </location>
</feature>
<sequence length="108" mass="12689">MHGKGRRHGSATSRVVTSMYLNLEEDIQFYENWNIFLWRKPVAALKIETKNSVTSFNLNRGSVELTDEEMIEDIRKLDYITFREVNFEDSDALMLTEPMLSAPFRRQV</sequence>
<gene>
    <name evidence="1" type="ORF">EZS28_043334</name>
</gene>
<name>A0A5J4TTA5_9EUKA</name>
<organism evidence="1 2">
    <name type="scientific">Streblomastix strix</name>
    <dbReference type="NCBI Taxonomy" id="222440"/>
    <lineage>
        <taxon>Eukaryota</taxon>
        <taxon>Metamonada</taxon>
        <taxon>Preaxostyla</taxon>
        <taxon>Oxymonadida</taxon>
        <taxon>Streblomastigidae</taxon>
        <taxon>Streblomastix</taxon>
    </lineage>
</organism>
<reference evidence="1 2" key="1">
    <citation type="submission" date="2019-03" db="EMBL/GenBank/DDBJ databases">
        <title>Single cell metagenomics reveals metabolic interactions within the superorganism composed of flagellate Streblomastix strix and complex community of Bacteroidetes bacteria on its surface.</title>
        <authorList>
            <person name="Treitli S.C."/>
            <person name="Kolisko M."/>
            <person name="Husnik F."/>
            <person name="Keeling P."/>
            <person name="Hampl V."/>
        </authorList>
    </citation>
    <scope>NUCLEOTIDE SEQUENCE [LARGE SCALE GENOMIC DNA]</scope>
    <source>
        <strain evidence="1">ST1C</strain>
    </source>
</reference>
<accession>A0A5J4TTA5</accession>
<protein>
    <submittedName>
        <fullName evidence="1">Uncharacterized protein</fullName>
    </submittedName>
</protein>
<dbReference type="AlphaFoldDB" id="A0A5J4TTA5"/>
<proteinExistence type="predicted"/>
<dbReference type="Proteomes" id="UP000324800">
    <property type="component" value="Unassembled WGS sequence"/>
</dbReference>
<dbReference type="EMBL" id="SNRW01025966">
    <property type="protein sequence ID" value="KAA6361139.1"/>
    <property type="molecule type" value="Genomic_DNA"/>
</dbReference>
<evidence type="ECO:0000313" key="1">
    <source>
        <dbReference type="EMBL" id="KAA6361139.1"/>
    </source>
</evidence>
<comment type="caution">
    <text evidence="1">The sequence shown here is derived from an EMBL/GenBank/DDBJ whole genome shotgun (WGS) entry which is preliminary data.</text>
</comment>
<evidence type="ECO:0000313" key="2">
    <source>
        <dbReference type="Proteomes" id="UP000324800"/>
    </source>
</evidence>